<evidence type="ECO:0000256" key="5">
    <source>
        <dbReference type="ARBA" id="ARBA00022989"/>
    </source>
</evidence>
<gene>
    <name evidence="10" type="ORF">PHYEVI_LOCUS7963</name>
</gene>
<keyword evidence="8 9" id="KW-0325">Glycoprotein</keyword>
<dbReference type="EMBL" id="OU900097">
    <property type="protein sequence ID" value="CAG9861628.1"/>
    <property type="molecule type" value="Genomic_DNA"/>
</dbReference>
<evidence type="ECO:0000256" key="7">
    <source>
        <dbReference type="ARBA" id="ARBA00023136"/>
    </source>
</evidence>
<feature type="transmembrane region" description="Helical" evidence="9">
    <location>
        <begin position="21"/>
        <end position="40"/>
    </location>
</feature>
<dbReference type="PANTHER" id="PTHR12137:SF63">
    <property type="entry name" value="CARBOHYDRATE SULFOTRANSFERASE"/>
    <property type="match status" value="1"/>
</dbReference>
<evidence type="ECO:0000256" key="4">
    <source>
        <dbReference type="ARBA" id="ARBA00022692"/>
    </source>
</evidence>
<dbReference type="AlphaFoldDB" id="A0A9N9TSL1"/>
<organism evidence="10 11">
    <name type="scientific">Phyllotreta striolata</name>
    <name type="common">Striped flea beetle</name>
    <name type="synonym">Crioceris striolata</name>
    <dbReference type="NCBI Taxonomy" id="444603"/>
    <lineage>
        <taxon>Eukaryota</taxon>
        <taxon>Metazoa</taxon>
        <taxon>Ecdysozoa</taxon>
        <taxon>Arthropoda</taxon>
        <taxon>Hexapoda</taxon>
        <taxon>Insecta</taxon>
        <taxon>Pterygota</taxon>
        <taxon>Neoptera</taxon>
        <taxon>Endopterygota</taxon>
        <taxon>Coleoptera</taxon>
        <taxon>Polyphaga</taxon>
        <taxon>Cucujiformia</taxon>
        <taxon>Chrysomeloidea</taxon>
        <taxon>Chrysomelidae</taxon>
        <taxon>Galerucinae</taxon>
        <taxon>Alticini</taxon>
        <taxon>Phyllotreta</taxon>
    </lineage>
</organism>
<dbReference type="InterPro" id="IPR018011">
    <property type="entry name" value="Carb_sulfotrans_8-10"/>
</dbReference>
<proteinExistence type="inferred from homology"/>
<dbReference type="GO" id="GO:0000139">
    <property type="term" value="C:Golgi membrane"/>
    <property type="evidence" value="ECO:0007669"/>
    <property type="project" value="UniProtKB-SubCell"/>
</dbReference>
<dbReference type="EC" id="2.8.2.-" evidence="9"/>
<dbReference type="Proteomes" id="UP001153712">
    <property type="component" value="Chromosome 4"/>
</dbReference>
<sequence>MRLRKRRKAQVSGWRLMRRCLVFFTAICVVPVLLVLMVATDHYMQPVKHRTNFVQRQTNEGENKLPVEPVLNENMSLVGKRLEKRRQHLRKTCKLLGLDRPGNDTLHRPNAWEFFVDNKHHLIWCNIFKAASTSWMYNFNILAGYSPRFLKKSKLVPMTLARQRYPRPSLQALRKAFNTSISFLIARHPLERLLSAYRDKLQYALPHTHHKKLGNEIIVKYRFKKNKKPVGMANQRTPTFAEFVEYLVDVVKKGEELDMHWAPIVEFCTPCMFNFQIIAHTETLQEDQTYLIKMARLEHLIQPEWKNAGRGATQNQISKYYSELTRSQIFQLYHIYRYDFELFNYTLNGYLEYGIPDNDPSSLLAAISMKDFQQNDLPKVY</sequence>
<dbReference type="GO" id="GO:0016051">
    <property type="term" value="P:carbohydrate biosynthetic process"/>
    <property type="evidence" value="ECO:0007669"/>
    <property type="project" value="InterPro"/>
</dbReference>
<evidence type="ECO:0000313" key="11">
    <source>
        <dbReference type="Proteomes" id="UP001153712"/>
    </source>
</evidence>
<keyword evidence="3 9" id="KW-0808">Transferase</keyword>
<dbReference type="Pfam" id="PF03567">
    <property type="entry name" value="Sulfotransfer_2"/>
    <property type="match status" value="1"/>
</dbReference>
<dbReference type="InterPro" id="IPR005331">
    <property type="entry name" value="Sulfotransferase"/>
</dbReference>
<evidence type="ECO:0000256" key="1">
    <source>
        <dbReference type="ARBA" id="ARBA00004323"/>
    </source>
</evidence>
<keyword evidence="5 9" id="KW-1133">Transmembrane helix</keyword>
<keyword evidence="7 9" id="KW-0472">Membrane</keyword>
<comment type="subcellular location">
    <subcellularLocation>
        <location evidence="1 9">Golgi apparatus membrane</location>
        <topology evidence="1 9">Single-pass type II membrane protein</topology>
    </subcellularLocation>
</comment>
<comment type="similarity">
    <text evidence="2 9">Belongs to the sulfotransferase 2 family.</text>
</comment>
<evidence type="ECO:0000256" key="9">
    <source>
        <dbReference type="RuleBase" id="RU364020"/>
    </source>
</evidence>
<keyword evidence="6 9" id="KW-0333">Golgi apparatus</keyword>
<evidence type="ECO:0000256" key="2">
    <source>
        <dbReference type="ARBA" id="ARBA00006339"/>
    </source>
</evidence>
<name>A0A9N9TSL1_PHYSR</name>
<keyword evidence="4 9" id="KW-0812">Transmembrane</keyword>
<protein>
    <recommendedName>
        <fullName evidence="9">Carbohydrate sulfotransferase</fullName>
        <ecNumber evidence="9">2.8.2.-</ecNumber>
    </recommendedName>
</protein>
<keyword evidence="9" id="KW-0119">Carbohydrate metabolism</keyword>
<evidence type="ECO:0000313" key="10">
    <source>
        <dbReference type="EMBL" id="CAG9861628.1"/>
    </source>
</evidence>
<dbReference type="PANTHER" id="PTHR12137">
    <property type="entry name" value="CARBOHYDRATE SULFOTRANSFERASE"/>
    <property type="match status" value="1"/>
</dbReference>
<dbReference type="OrthoDB" id="2019940at2759"/>
<evidence type="ECO:0000256" key="8">
    <source>
        <dbReference type="ARBA" id="ARBA00023180"/>
    </source>
</evidence>
<dbReference type="GO" id="GO:0008146">
    <property type="term" value="F:sulfotransferase activity"/>
    <property type="evidence" value="ECO:0007669"/>
    <property type="project" value="InterPro"/>
</dbReference>
<evidence type="ECO:0000256" key="3">
    <source>
        <dbReference type="ARBA" id="ARBA00022679"/>
    </source>
</evidence>
<reference evidence="10" key="1">
    <citation type="submission" date="2022-01" db="EMBL/GenBank/DDBJ databases">
        <authorList>
            <person name="King R."/>
        </authorList>
    </citation>
    <scope>NUCLEOTIDE SEQUENCE</scope>
</reference>
<evidence type="ECO:0000256" key="6">
    <source>
        <dbReference type="ARBA" id="ARBA00023034"/>
    </source>
</evidence>
<keyword evidence="11" id="KW-1185">Reference proteome</keyword>
<accession>A0A9N9TSL1</accession>
<keyword evidence="9" id="KW-0735">Signal-anchor</keyword>